<feature type="non-terminal residue" evidence="1">
    <location>
        <position position="148"/>
    </location>
</feature>
<gene>
    <name evidence="1" type="ORF">PACLA_8A048325</name>
</gene>
<dbReference type="Proteomes" id="UP001152795">
    <property type="component" value="Unassembled WGS sequence"/>
</dbReference>
<proteinExistence type="predicted"/>
<protein>
    <submittedName>
        <fullName evidence="1">Uncharacterized protein</fullName>
    </submittedName>
</protein>
<evidence type="ECO:0000313" key="2">
    <source>
        <dbReference type="Proteomes" id="UP001152795"/>
    </source>
</evidence>
<dbReference type="OrthoDB" id="10264707at2759"/>
<sequence>MSHFSCTSGSQPLPLSTFSPKDFLLSQESDVNLQKWITHHVADSKSPYLPKKIQSNEDKSTELWFDVSGQVPRLLVPSDRQKEIFKTFHSISHGSFKPTYVSISRENFWPRMKADIRRWSRDCSSCQRNKTARATRAPLQQLNVPSDR</sequence>
<dbReference type="InterPro" id="IPR041588">
    <property type="entry name" value="Integrase_H2C2"/>
</dbReference>
<organism evidence="1 2">
    <name type="scientific">Paramuricea clavata</name>
    <name type="common">Red gorgonian</name>
    <name type="synonym">Violescent sea-whip</name>
    <dbReference type="NCBI Taxonomy" id="317549"/>
    <lineage>
        <taxon>Eukaryota</taxon>
        <taxon>Metazoa</taxon>
        <taxon>Cnidaria</taxon>
        <taxon>Anthozoa</taxon>
        <taxon>Octocorallia</taxon>
        <taxon>Malacalcyonacea</taxon>
        <taxon>Plexauridae</taxon>
        <taxon>Paramuricea</taxon>
    </lineage>
</organism>
<dbReference type="AlphaFoldDB" id="A0A6S7LT53"/>
<dbReference type="Gene3D" id="1.10.340.70">
    <property type="match status" value="1"/>
</dbReference>
<reference evidence="1" key="1">
    <citation type="submission" date="2020-04" db="EMBL/GenBank/DDBJ databases">
        <authorList>
            <person name="Alioto T."/>
            <person name="Alioto T."/>
            <person name="Gomez Garrido J."/>
        </authorList>
    </citation>
    <scope>NUCLEOTIDE SEQUENCE</scope>
    <source>
        <strain evidence="1">A484AB</strain>
    </source>
</reference>
<comment type="caution">
    <text evidence="1">The sequence shown here is derived from an EMBL/GenBank/DDBJ whole genome shotgun (WGS) entry which is preliminary data.</text>
</comment>
<evidence type="ECO:0000313" key="1">
    <source>
        <dbReference type="EMBL" id="CAB4043073.1"/>
    </source>
</evidence>
<dbReference type="Pfam" id="PF17921">
    <property type="entry name" value="Integrase_H2C2"/>
    <property type="match status" value="1"/>
</dbReference>
<accession>A0A6S7LT53</accession>
<keyword evidence="2" id="KW-1185">Reference proteome</keyword>
<dbReference type="EMBL" id="CACRXK020031449">
    <property type="protein sequence ID" value="CAB4043073.1"/>
    <property type="molecule type" value="Genomic_DNA"/>
</dbReference>
<name>A0A6S7LT53_PARCT</name>